<sequence>MNGPAPAGTYSRSDMTLPSEAFETERLRLQPISFDDKEAFWRMRSSPEVMRFIPVDVATDKDELFREIEADFAKGERFKFFFAVFWKNPDADQSSEMIGLEIMRPLEDGTGMEIGYWFLTEVWGQGVATEATRAVAQYCPPLMGFPRQHIMASVAVGNTGSRRVLEKTGLDVRYIYKENGADVWYLEMADPARD</sequence>
<dbReference type="Proteomes" id="UP000630923">
    <property type="component" value="Unassembled WGS sequence"/>
</dbReference>
<organism evidence="2 3">
    <name type="scientific">Kordiimonas sediminis</name>
    <dbReference type="NCBI Taxonomy" id="1735581"/>
    <lineage>
        <taxon>Bacteria</taxon>
        <taxon>Pseudomonadati</taxon>
        <taxon>Pseudomonadota</taxon>
        <taxon>Alphaproteobacteria</taxon>
        <taxon>Kordiimonadales</taxon>
        <taxon>Kordiimonadaceae</taxon>
        <taxon>Kordiimonas</taxon>
    </lineage>
</organism>
<gene>
    <name evidence="2" type="ORF">GCM10017044_02660</name>
</gene>
<dbReference type="InterPro" id="IPR000182">
    <property type="entry name" value="GNAT_dom"/>
</dbReference>
<dbReference type="Gene3D" id="3.40.630.30">
    <property type="match status" value="1"/>
</dbReference>
<evidence type="ECO:0000259" key="1">
    <source>
        <dbReference type="PROSITE" id="PS51186"/>
    </source>
</evidence>
<reference evidence="2" key="2">
    <citation type="submission" date="2020-09" db="EMBL/GenBank/DDBJ databases">
        <authorList>
            <person name="Sun Q."/>
            <person name="Kim S."/>
        </authorList>
    </citation>
    <scope>NUCLEOTIDE SEQUENCE</scope>
    <source>
        <strain evidence="2">KCTC 42590</strain>
    </source>
</reference>
<name>A0A919AKP0_9PROT</name>
<proteinExistence type="predicted"/>
<feature type="domain" description="N-acetyltransferase" evidence="1">
    <location>
        <begin position="50"/>
        <end position="193"/>
    </location>
</feature>
<dbReference type="InterPro" id="IPR051531">
    <property type="entry name" value="N-acetyltransferase"/>
</dbReference>
<comment type="caution">
    <text evidence="2">The sequence shown here is derived from an EMBL/GenBank/DDBJ whole genome shotgun (WGS) entry which is preliminary data.</text>
</comment>
<dbReference type="PANTHER" id="PTHR43792:SF1">
    <property type="entry name" value="N-ACETYLTRANSFERASE DOMAIN-CONTAINING PROTEIN"/>
    <property type="match status" value="1"/>
</dbReference>
<evidence type="ECO:0000313" key="3">
    <source>
        <dbReference type="Proteomes" id="UP000630923"/>
    </source>
</evidence>
<dbReference type="SUPFAM" id="SSF55729">
    <property type="entry name" value="Acyl-CoA N-acyltransferases (Nat)"/>
    <property type="match status" value="1"/>
</dbReference>
<dbReference type="AlphaFoldDB" id="A0A919AKP0"/>
<dbReference type="InterPro" id="IPR016181">
    <property type="entry name" value="Acyl_CoA_acyltransferase"/>
</dbReference>
<protein>
    <recommendedName>
        <fullName evidence="1">N-acetyltransferase domain-containing protein</fullName>
    </recommendedName>
</protein>
<dbReference type="PANTHER" id="PTHR43792">
    <property type="entry name" value="GNAT FAMILY, PUTATIVE (AFU_ORTHOLOGUE AFUA_3G00765)-RELATED-RELATED"/>
    <property type="match status" value="1"/>
</dbReference>
<dbReference type="RefSeq" id="WP_191249763.1">
    <property type="nucleotide sequence ID" value="NZ_BNCI01000001.1"/>
</dbReference>
<dbReference type="Pfam" id="PF13302">
    <property type="entry name" value="Acetyltransf_3"/>
    <property type="match status" value="1"/>
</dbReference>
<dbReference type="PROSITE" id="PS51186">
    <property type="entry name" value="GNAT"/>
    <property type="match status" value="1"/>
</dbReference>
<reference evidence="2" key="1">
    <citation type="journal article" date="2014" name="Int. J. Syst. Evol. Microbiol.">
        <title>Complete genome sequence of Corynebacterium casei LMG S-19264T (=DSM 44701T), isolated from a smear-ripened cheese.</title>
        <authorList>
            <consortium name="US DOE Joint Genome Institute (JGI-PGF)"/>
            <person name="Walter F."/>
            <person name="Albersmeier A."/>
            <person name="Kalinowski J."/>
            <person name="Ruckert C."/>
        </authorList>
    </citation>
    <scope>NUCLEOTIDE SEQUENCE</scope>
    <source>
        <strain evidence="2">KCTC 42590</strain>
    </source>
</reference>
<keyword evidence="3" id="KW-1185">Reference proteome</keyword>
<dbReference type="EMBL" id="BNCI01000001">
    <property type="protein sequence ID" value="GHF12208.1"/>
    <property type="molecule type" value="Genomic_DNA"/>
</dbReference>
<evidence type="ECO:0000313" key="2">
    <source>
        <dbReference type="EMBL" id="GHF12208.1"/>
    </source>
</evidence>
<accession>A0A919AKP0</accession>
<dbReference type="GO" id="GO:0016747">
    <property type="term" value="F:acyltransferase activity, transferring groups other than amino-acyl groups"/>
    <property type="evidence" value="ECO:0007669"/>
    <property type="project" value="InterPro"/>
</dbReference>